<keyword evidence="3" id="KW-1185">Reference proteome</keyword>
<dbReference type="RefSeq" id="WP_409120497.1">
    <property type="nucleotide sequence ID" value="NZ_JBJVNI010000002.1"/>
</dbReference>
<accession>A0ABW9HLD9</accession>
<evidence type="ECO:0000313" key="2">
    <source>
        <dbReference type="EMBL" id="MFM9608029.1"/>
    </source>
</evidence>
<dbReference type="Proteomes" id="UP001631957">
    <property type="component" value="Unassembled WGS sequence"/>
</dbReference>
<reference evidence="2 3" key="1">
    <citation type="submission" date="2024-12" db="EMBL/GenBank/DDBJ databases">
        <title>Forecasting of Potato common scab and diversities of Pathogenic streptomyces spp. in china.</title>
        <authorList>
            <person name="Handique U."/>
            <person name="Wu J."/>
        </authorList>
    </citation>
    <scope>NUCLEOTIDE SEQUENCE [LARGE SCALE GENOMIC DNA]</scope>
    <source>
        <strain evidence="2 3">ZRIMU1530</strain>
    </source>
</reference>
<protein>
    <submittedName>
        <fullName evidence="2">DUF397 domain-containing protein</fullName>
    </submittedName>
</protein>
<sequence length="87" mass="9358">MRNSTEYDLDSATWYKSSYSGGQGGNCLEVASWRKSTYSGGQGGDCLEVADGHPSLTPVRDSKNPSGPALVFRAQSWAAFVEDLKHA</sequence>
<proteinExistence type="predicted"/>
<dbReference type="Pfam" id="PF04149">
    <property type="entry name" value="DUF397"/>
    <property type="match status" value="1"/>
</dbReference>
<comment type="caution">
    <text evidence="2">The sequence shown here is derived from an EMBL/GenBank/DDBJ whole genome shotgun (WGS) entry which is preliminary data.</text>
</comment>
<gene>
    <name evidence="2" type="ORF">ACKI18_04820</name>
</gene>
<evidence type="ECO:0000313" key="3">
    <source>
        <dbReference type="Proteomes" id="UP001631957"/>
    </source>
</evidence>
<dbReference type="EMBL" id="JBJVNI010000002">
    <property type="protein sequence ID" value="MFM9608029.1"/>
    <property type="molecule type" value="Genomic_DNA"/>
</dbReference>
<name>A0ABW9HLD9_9ACTN</name>
<organism evidence="2 3">
    <name type="scientific">Streptomyces niveiscabiei</name>
    <dbReference type="NCBI Taxonomy" id="164115"/>
    <lineage>
        <taxon>Bacteria</taxon>
        <taxon>Bacillati</taxon>
        <taxon>Actinomycetota</taxon>
        <taxon>Actinomycetes</taxon>
        <taxon>Kitasatosporales</taxon>
        <taxon>Streptomycetaceae</taxon>
        <taxon>Streptomyces</taxon>
    </lineage>
</organism>
<evidence type="ECO:0000259" key="1">
    <source>
        <dbReference type="Pfam" id="PF04149"/>
    </source>
</evidence>
<feature type="domain" description="DUF397" evidence="1">
    <location>
        <begin position="31"/>
        <end position="85"/>
    </location>
</feature>
<dbReference type="InterPro" id="IPR007278">
    <property type="entry name" value="DUF397"/>
</dbReference>